<protein>
    <submittedName>
        <fullName evidence="2">Uncharacterized protein</fullName>
    </submittedName>
</protein>
<name>A0ABS1W8Q2_9GAMM</name>
<dbReference type="RefSeq" id="WP_203109435.1">
    <property type="nucleotide sequence ID" value="NZ_JADOBG010000010.1"/>
</dbReference>
<reference evidence="2 3" key="1">
    <citation type="submission" date="2020-12" db="EMBL/GenBank/DDBJ databases">
        <title>WGS of Legionella: environmental sample.</title>
        <authorList>
            <person name="Cristino S."/>
            <person name="Girolamini L."/>
            <person name="Salaris S."/>
            <person name="Pascale M.R."/>
            <person name="Mazzotta M."/>
            <person name="Orsini M."/>
            <person name="Grottola A."/>
        </authorList>
    </citation>
    <scope>NUCLEOTIDE SEQUENCE [LARGE SCALE GENOMIC DNA]</scope>
    <source>
        <strain evidence="2 3">30cs62</strain>
    </source>
</reference>
<keyword evidence="3" id="KW-1185">Reference proteome</keyword>
<comment type="caution">
    <text evidence="2">The sequence shown here is derived from an EMBL/GenBank/DDBJ whole genome shotgun (WGS) entry which is preliminary data.</text>
</comment>
<organism evidence="2 3">
    <name type="scientific">Legionella bononiensis</name>
    <dbReference type="NCBI Taxonomy" id="2793102"/>
    <lineage>
        <taxon>Bacteria</taxon>
        <taxon>Pseudomonadati</taxon>
        <taxon>Pseudomonadota</taxon>
        <taxon>Gammaproteobacteria</taxon>
        <taxon>Legionellales</taxon>
        <taxon>Legionellaceae</taxon>
        <taxon>Legionella</taxon>
    </lineage>
</organism>
<proteinExistence type="predicted"/>
<sequence length="81" mass="9382">MSKNAGTDLHPLNNISDYEAFIEEKVNANVKPYEEVLRLKSDDFTKSLHRIRKGVRLEAYIFIGLCVLKIFWDVSLGFYSN</sequence>
<accession>A0ABS1W8Q2</accession>
<gene>
    <name evidence="2" type="ORF">I5282_03885</name>
</gene>
<keyword evidence="1" id="KW-0472">Membrane</keyword>
<dbReference type="Proteomes" id="UP000809910">
    <property type="component" value="Unassembled WGS sequence"/>
</dbReference>
<keyword evidence="1" id="KW-0812">Transmembrane</keyword>
<evidence type="ECO:0000256" key="1">
    <source>
        <dbReference type="SAM" id="Phobius"/>
    </source>
</evidence>
<dbReference type="EMBL" id="JADWVN010000007">
    <property type="protein sequence ID" value="MBL7525714.1"/>
    <property type="molecule type" value="Genomic_DNA"/>
</dbReference>
<evidence type="ECO:0000313" key="3">
    <source>
        <dbReference type="Proteomes" id="UP000809910"/>
    </source>
</evidence>
<feature type="transmembrane region" description="Helical" evidence="1">
    <location>
        <begin position="59"/>
        <end position="79"/>
    </location>
</feature>
<keyword evidence="1" id="KW-1133">Transmembrane helix</keyword>
<evidence type="ECO:0000313" key="2">
    <source>
        <dbReference type="EMBL" id="MBL7525714.1"/>
    </source>
</evidence>